<evidence type="ECO:0000256" key="4">
    <source>
        <dbReference type="ARBA" id="ARBA00023136"/>
    </source>
</evidence>
<dbReference type="Gene3D" id="1.20.1720.10">
    <property type="entry name" value="Multidrug resistance protein D"/>
    <property type="match status" value="1"/>
</dbReference>
<dbReference type="PANTHER" id="PTHR23501">
    <property type="entry name" value="MAJOR FACILITATOR SUPERFAMILY"/>
    <property type="match status" value="1"/>
</dbReference>
<dbReference type="GO" id="GO:0022857">
    <property type="term" value="F:transmembrane transporter activity"/>
    <property type="evidence" value="ECO:0007669"/>
    <property type="project" value="InterPro"/>
</dbReference>
<evidence type="ECO:0000256" key="5">
    <source>
        <dbReference type="SAM" id="MobiDB-lite"/>
    </source>
</evidence>
<protein>
    <submittedName>
        <fullName evidence="8">MFS general substrate transporter</fullName>
    </submittedName>
</protein>
<dbReference type="OrthoDB" id="440553at2759"/>
<feature type="transmembrane region" description="Helical" evidence="6">
    <location>
        <begin position="253"/>
        <end position="272"/>
    </location>
</feature>
<dbReference type="Proteomes" id="UP000799757">
    <property type="component" value="Unassembled WGS sequence"/>
</dbReference>
<feature type="region of interest" description="Disordered" evidence="5">
    <location>
        <begin position="542"/>
        <end position="566"/>
    </location>
</feature>
<dbReference type="PROSITE" id="PS50850">
    <property type="entry name" value="MFS"/>
    <property type="match status" value="1"/>
</dbReference>
<keyword evidence="4 6" id="KW-0472">Membrane</keyword>
<dbReference type="EMBL" id="MU001957">
    <property type="protein sequence ID" value="KAF2792728.1"/>
    <property type="molecule type" value="Genomic_DNA"/>
</dbReference>
<feature type="domain" description="Major facilitator superfamily (MFS) profile" evidence="7">
    <location>
        <begin position="33"/>
        <end position="520"/>
    </location>
</feature>
<name>A0A6A6X8S3_9PLEO</name>
<feature type="transmembrane region" description="Helical" evidence="6">
    <location>
        <begin position="334"/>
        <end position="355"/>
    </location>
</feature>
<reference evidence="8" key="1">
    <citation type="journal article" date="2020" name="Stud. Mycol.">
        <title>101 Dothideomycetes genomes: a test case for predicting lifestyles and emergence of pathogens.</title>
        <authorList>
            <person name="Haridas S."/>
            <person name="Albert R."/>
            <person name="Binder M."/>
            <person name="Bloem J."/>
            <person name="Labutti K."/>
            <person name="Salamov A."/>
            <person name="Andreopoulos B."/>
            <person name="Baker S."/>
            <person name="Barry K."/>
            <person name="Bills G."/>
            <person name="Bluhm B."/>
            <person name="Cannon C."/>
            <person name="Castanera R."/>
            <person name="Culley D."/>
            <person name="Daum C."/>
            <person name="Ezra D."/>
            <person name="Gonzalez J."/>
            <person name="Henrissat B."/>
            <person name="Kuo A."/>
            <person name="Liang C."/>
            <person name="Lipzen A."/>
            <person name="Lutzoni F."/>
            <person name="Magnuson J."/>
            <person name="Mondo S."/>
            <person name="Nolan M."/>
            <person name="Ohm R."/>
            <person name="Pangilinan J."/>
            <person name="Park H.-J."/>
            <person name="Ramirez L."/>
            <person name="Alfaro M."/>
            <person name="Sun H."/>
            <person name="Tritt A."/>
            <person name="Yoshinaga Y."/>
            <person name="Zwiers L.-H."/>
            <person name="Turgeon B."/>
            <person name="Goodwin S."/>
            <person name="Spatafora J."/>
            <person name="Crous P."/>
            <person name="Grigoriev I."/>
        </authorList>
    </citation>
    <scope>NUCLEOTIDE SEQUENCE</scope>
    <source>
        <strain evidence="8">CBS 109.77</strain>
    </source>
</reference>
<feature type="transmembrane region" description="Helical" evidence="6">
    <location>
        <begin position="154"/>
        <end position="174"/>
    </location>
</feature>
<evidence type="ECO:0000256" key="3">
    <source>
        <dbReference type="ARBA" id="ARBA00022989"/>
    </source>
</evidence>
<feature type="transmembrane region" description="Helical" evidence="6">
    <location>
        <begin position="293"/>
        <end position="314"/>
    </location>
</feature>
<feature type="transmembrane region" description="Helical" evidence="6">
    <location>
        <begin position="393"/>
        <end position="414"/>
    </location>
</feature>
<dbReference type="AlphaFoldDB" id="A0A6A6X8S3"/>
<dbReference type="InterPro" id="IPR011701">
    <property type="entry name" value="MFS"/>
</dbReference>
<feature type="compositionally biased region" description="Basic and acidic residues" evidence="5">
    <location>
        <begin position="600"/>
        <end position="610"/>
    </location>
</feature>
<evidence type="ECO:0000259" key="7">
    <source>
        <dbReference type="PROSITE" id="PS50850"/>
    </source>
</evidence>
<dbReference type="PRINTS" id="PR01036">
    <property type="entry name" value="TCRTETB"/>
</dbReference>
<dbReference type="Gene3D" id="1.20.1250.20">
    <property type="entry name" value="MFS general substrate transporter like domains"/>
    <property type="match status" value="1"/>
</dbReference>
<feature type="transmembrane region" description="Helical" evidence="6">
    <location>
        <begin position="97"/>
        <end position="117"/>
    </location>
</feature>
<evidence type="ECO:0000256" key="1">
    <source>
        <dbReference type="ARBA" id="ARBA00004141"/>
    </source>
</evidence>
<keyword evidence="2 6" id="KW-0812">Transmembrane</keyword>
<accession>A0A6A6X8S3</accession>
<dbReference type="PANTHER" id="PTHR23501:SF43">
    <property type="entry name" value="MULTIDRUG TRANSPORTER, PUTATIVE (AFU_ORTHOLOGUE AFUA_6G03040)-RELATED"/>
    <property type="match status" value="1"/>
</dbReference>
<comment type="subcellular location">
    <subcellularLocation>
        <location evidence="1">Membrane</location>
        <topology evidence="1">Multi-pass membrane protein</topology>
    </subcellularLocation>
</comment>
<dbReference type="SUPFAM" id="SSF103473">
    <property type="entry name" value="MFS general substrate transporter"/>
    <property type="match status" value="1"/>
</dbReference>
<dbReference type="InterPro" id="IPR036259">
    <property type="entry name" value="MFS_trans_sf"/>
</dbReference>
<organism evidence="8 9">
    <name type="scientific">Melanomma pulvis-pyrius CBS 109.77</name>
    <dbReference type="NCBI Taxonomy" id="1314802"/>
    <lineage>
        <taxon>Eukaryota</taxon>
        <taxon>Fungi</taxon>
        <taxon>Dikarya</taxon>
        <taxon>Ascomycota</taxon>
        <taxon>Pezizomycotina</taxon>
        <taxon>Dothideomycetes</taxon>
        <taxon>Pleosporomycetidae</taxon>
        <taxon>Pleosporales</taxon>
        <taxon>Melanommataceae</taxon>
        <taxon>Melanomma</taxon>
    </lineage>
</organism>
<evidence type="ECO:0000313" key="8">
    <source>
        <dbReference type="EMBL" id="KAF2792728.1"/>
    </source>
</evidence>
<evidence type="ECO:0000256" key="2">
    <source>
        <dbReference type="ARBA" id="ARBA00022692"/>
    </source>
</evidence>
<dbReference type="GO" id="GO:0005886">
    <property type="term" value="C:plasma membrane"/>
    <property type="evidence" value="ECO:0007669"/>
    <property type="project" value="TreeGrafter"/>
</dbReference>
<feature type="region of interest" description="Disordered" evidence="5">
    <location>
        <begin position="579"/>
        <end position="610"/>
    </location>
</feature>
<sequence length="610" mass="66289">MAKTRNKSTHVNDAATGGPTIIPNISSLRLQIIIAGLWLSLFMSALDTTIITTGLIKISSDFNALGEAAWLITTYLLTYNSFLMITAKLSDIWGLKAILLSCNLFFFVFSMACGGSQSMIQLIVFRAFQGIGGSGMYSLVFVSIMKLIVPEKMGFYSGVISSVFALANLLGPILGGIITDRTSWRWIFWINGPIVATSSALIFFSMPGLSDGKSNRDRIRSFDIVGGVLSISWPIPLLFALQEGGAVYEWKSGVIIGTLITGLALFFLFGFYETWISYKTAREAIFPIKFLTNPAMALLLLSMFLLGMPFYAAVVQLPQRFQSVNFTTAERAGILLLPVTLLSPVGAMFAGGVIGKKAPPEATLIFGSAVVCIGIGLLSSLSVDAHFSNVTYAYQIITGFGQGLSSPPYFMLLYTSIDEKDVSVGTGALNMARTLGGCVAIAICSALHHSVLRSKLPAFLTSEQIALVEETSAYAAKMPAETRKDLGEVFGDSYNKQFQVMLGFACLNLLVTIVLALVRKRQGIFGHMPVRKLENEFMKAAEEKKDEEEGNVDEEEAMEEENEAQADVVLTIDASKEIREEPADEISAVRSSQEVGSEAKQSRFKELEIG</sequence>
<keyword evidence="9" id="KW-1185">Reference proteome</keyword>
<feature type="transmembrane region" description="Helical" evidence="6">
    <location>
        <begin position="498"/>
        <end position="518"/>
    </location>
</feature>
<feature type="transmembrane region" description="Helical" evidence="6">
    <location>
        <begin position="32"/>
        <end position="56"/>
    </location>
</feature>
<feature type="transmembrane region" description="Helical" evidence="6">
    <location>
        <begin position="123"/>
        <end position="142"/>
    </location>
</feature>
<evidence type="ECO:0000256" key="6">
    <source>
        <dbReference type="SAM" id="Phobius"/>
    </source>
</evidence>
<feature type="transmembrane region" description="Helical" evidence="6">
    <location>
        <begin position="362"/>
        <end position="381"/>
    </location>
</feature>
<evidence type="ECO:0000313" key="9">
    <source>
        <dbReference type="Proteomes" id="UP000799757"/>
    </source>
</evidence>
<proteinExistence type="predicted"/>
<keyword evidence="3 6" id="KW-1133">Transmembrane helix</keyword>
<feature type="transmembrane region" description="Helical" evidence="6">
    <location>
        <begin position="186"/>
        <end position="209"/>
    </location>
</feature>
<feature type="transmembrane region" description="Helical" evidence="6">
    <location>
        <begin position="221"/>
        <end position="241"/>
    </location>
</feature>
<feature type="compositionally biased region" description="Acidic residues" evidence="5">
    <location>
        <begin position="545"/>
        <end position="564"/>
    </location>
</feature>
<dbReference type="Pfam" id="PF07690">
    <property type="entry name" value="MFS_1"/>
    <property type="match status" value="1"/>
</dbReference>
<dbReference type="InterPro" id="IPR020846">
    <property type="entry name" value="MFS_dom"/>
</dbReference>
<gene>
    <name evidence="8" type="ORF">K505DRAFT_375851</name>
</gene>